<comment type="similarity">
    <text evidence="6">Belongs to the DNA photolyase family.</text>
</comment>
<dbReference type="SUPFAM" id="SSF52425">
    <property type="entry name" value="Cryptochrome/photolyase, N-terminal domain"/>
    <property type="match status" value="1"/>
</dbReference>
<keyword evidence="5 6" id="KW-0157">Chromophore</keyword>
<dbReference type="PANTHER" id="PTHR11455:SF9">
    <property type="entry name" value="CRYPTOCHROME CIRCADIAN CLOCK 5 ISOFORM X1"/>
    <property type="match status" value="1"/>
</dbReference>
<dbReference type="EMBL" id="JAQSIP010000001">
    <property type="protein sequence ID" value="MDD0837223.1"/>
    <property type="molecule type" value="Genomic_DNA"/>
</dbReference>
<dbReference type="Pfam" id="PF00875">
    <property type="entry name" value="DNA_photolyase"/>
    <property type="match status" value="1"/>
</dbReference>
<comment type="cofactor">
    <cofactor evidence="1">
        <name>(6R)-5,10-methylene-5,6,7,8-tetrahydrofolate</name>
        <dbReference type="ChEBI" id="CHEBI:15636"/>
    </cofactor>
</comment>
<dbReference type="InterPro" id="IPR014729">
    <property type="entry name" value="Rossmann-like_a/b/a_fold"/>
</dbReference>
<protein>
    <submittedName>
        <fullName evidence="9">FAD-binding domain-containing protein</fullName>
    </submittedName>
</protein>
<evidence type="ECO:0000256" key="5">
    <source>
        <dbReference type="ARBA" id="ARBA00022991"/>
    </source>
</evidence>
<evidence type="ECO:0000256" key="4">
    <source>
        <dbReference type="ARBA" id="ARBA00022827"/>
    </source>
</evidence>
<dbReference type="PRINTS" id="PR00147">
    <property type="entry name" value="DNAPHOTLYASE"/>
</dbReference>
<gene>
    <name evidence="9" type="ORF">PSQ40_01440</name>
</gene>
<evidence type="ECO:0000313" key="9">
    <source>
        <dbReference type="EMBL" id="MDD0837223.1"/>
    </source>
</evidence>
<dbReference type="InterPro" id="IPR006050">
    <property type="entry name" value="DNA_photolyase_N"/>
</dbReference>
<dbReference type="Proteomes" id="UP001528673">
    <property type="component" value="Unassembled WGS sequence"/>
</dbReference>
<dbReference type="SUPFAM" id="SSF48173">
    <property type="entry name" value="Cryptochrome/photolyase FAD-binding domain"/>
    <property type="match status" value="1"/>
</dbReference>
<sequence length="492" mass="55094">MADAGPTALVWFKRDLRLRDHAPLAQAQHFERAIGLVLIEPDWLGSPECDPRHVAFLLDAVRSLQDELAALGLPLLVRVGEAVSVLEALRREHGITHLFSHEETGPGWSYARDLAVAAWSRQQGVLWREWTQTGVVRRLRSRAGWARRWAQRMDAPEAAPVRGFKGPPGLWPDPLPTWSTLGLSPPLLTPPPAGEAVAWETLHSFLGGRGRDYRRALSSPLTAESGCSRLSAHLAFGTLSMRCVHQATEAAMLGTPDRALAYGLRGFASRLRWHCHFMQKLEDQPNLEWRNLARSVDGLRAGDGVHPDGVDQERLQAWCEGRTGYPMVDACMRQLRATGWLNFRMRAMLVSFAAYHLGLHWRAPGLFLARQFLDFEPGIHWCQMQMQSGTTGINTLRIYSPAKQALDQDPLGHYRRQWLPEWGTPAYPSPLVDERQAVAAIKQQLYTLRQQPESRAEAAAIQQQHGSRTSGLPPTARRSRSARPDSTQGSLF</sequence>
<keyword evidence="4 6" id="KW-0274">FAD</keyword>
<evidence type="ECO:0000313" key="10">
    <source>
        <dbReference type="Proteomes" id="UP001528673"/>
    </source>
</evidence>
<dbReference type="InterPro" id="IPR002081">
    <property type="entry name" value="Cryptochrome/DNA_photolyase_1"/>
</dbReference>
<comment type="cofactor">
    <cofactor evidence="2">
        <name>FAD</name>
        <dbReference type="ChEBI" id="CHEBI:57692"/>
    </cofactor>
</comment>
<comment type="caution">
    <text evidence="9">The sequence shown here is derived from an EMBL/GenBank/DDBJ whole genome shotgun (WGS) entry which is preliminary data.</text>
</comment>
<reference evidence="9 10" key="1">
    <citation type="submission" date="2023-02" db="EMBL/GenBank/DDBJ databases">
        <title>Bacterial whole genomic sequence of Curvibacter sp. HBC61.</title>
        <authorList>
            <person name="Le V."/>
            <person name="Ko S.-R."/>
            <person name="Ahn C.-Y."/>
            <person name="Oh H.-M."/>
        </authorList>
    </citation>
    <scope>NUCLEOTIDE SEQUENCE [LARGE SCALE GENOMIC DNA]</scope>
    <source>
        <strain evidence="9 10">HBC61</strain>
    </source>
</reference>
<dbReference type="Gene3D" id="3.40.50.620">
    <property type="entry name" value="HUPs"/>
    <property type="match status" value="1"/>
</dbReference>
<feature type="domain" description="Photolyase/cryptochrome alpha/beta" evidence="8">
    <location>
        <begin position="6"/>
        <end position="135"/>
    </location>
</feature>
<dbReference type="InterPro" id="IPR005101">
    <property type="entry name" value="Cryptochr/Photolyase_FAD-bd"/>
</dbReference>
<dbReference type="InterPro" id="IPR036155">
    <property type="entry name" value="Crypto/Photolyase_N_sf"/>
</dbReference>
<evidence type="ECO:0000256" key="3">
    <source>
        <dbReference type="ARBA" id="ARBA00022630"/>
    </source>
</evidence>
<evidence type="ECO:0000256" key="2">
    <source>
        <dbReference type="ARBA" id="ARBA00001974"/>
    </source>
</evidence>
<evidence type="ECO:0000259" key="8">
    <source>
        <dbReference type="PROSITE" id="PS51645"/>
    </source>
</evidence>
<name>A0ABT5MTR3_9BURK</name>
<evidence type="ECO:0000256" key="6">
    <source>
        <dbReference type="RuleBase" id="RU004182"/>
    </source>
</evidence>
<dbReference type="InterPro" id="IPR036134">
    <property type="entry name" value="Crypto/Photolyase_FAD-like_sf"/>
</dbReference>
<dbReference type="Pfam" id="PF03441">
    <property type="entry name" value="FAD_binding_7"/>
    <property type="match status" value="1"/>
</dbReference>
<feature type="region of interest" description="Disordered" evidence="7">
    <location>
        <begin position="452"/>
        <end position="492"/>
    </location>
</feature>
<evidence type="ECO:0000256" key="7">
    <source>
        <dbReference type="SAM" id="MobiDB-lite"/>
    </source>
</evidence>
<dbReference type="Gene3D" id="1.25.40.80">
    <property type="match status" value="1"/>
</dbReference>
<organism evidence="9 10">
    <name type="scientific">Curvibacter cyanobacteriorum</name>
    <dbReference type="NCBI Taxonomy" id="3026422"/>
    <lineage>
        <taxon>Bacteria</taxon>
        <taxon>Pseudomonadati</taxon>
        <taxon>Pseudomonadota</taxon>
        <taxon>Betaproteobacteria</taxon>
        <taxon>Burkholderiales</taxon>
        <taxon>Comamonadaceae</taxon>
        <taxon>Curvibacter</taxon>
    </lineage>
</organism>
<keyword evidence="10" id="KW-1185">Reference proteome</keyword>
<dbReference type="InterPro" id="IPR018394">
    <property type="entry name" value="DNA_photolyase_1_CS_C"/>
</dbReference>
<feature type="compositionally biased region" description="Polar residues" evidence="7">
    <location>
        <begin position="461"/>
        <end position="472"/>
    </location>
</feature>
<dbReference type="PROSITE" id="PS51645">
    <property type="entry name" value="PHR_CRY_ALPHA_BETA"/>
    <property type="match status" value="1"/>
</dbReference>
<keyword evidence="3 6" id="KW-0285">Flavoprotein</keyword>
<proteinExistence type="inferred from homology"/>
<dbReference type="PROSITE" id="PS00394">
    <property type="entry name" value="DNA_PHOTOLYASES_1_1"/>
    <property type="match status" value="1"/>
</dbReference>
<evidence type="ECO:0000256" key="1">
    <source>
        <dbReference type="ARBA" id="ARBA00001932"/>
    </source>
</evidence>
<accession>A0ABT5MTR3</accession>
<dbReference type="PANTHER" id="PTHR11455">
    <property type="entry name" value="CRYPTOCHROME"/>
    <property type="match status" value="1"/>
</dbReference>
<dbReference type="Gene3D" id="1.10.579.10">
    <property type="entry name" value="DNA Cyclobutane Dipyrimidine Photolyase, subunit A, domain 3"/>
    <property type="match status" value="1"/>
</dbReference>
<dbReference type="RefSeq" id="WP_273948182.1">
    <property type="nucleotide sequence ID" value="NZ_JAQSIP010000001.1"/>
</dbReference>